<comment type="caution">
    <text evidence="2">The sequence shown here is derived from an EMBL/GenBank/DDBJ whole genome shotgun (WGS) entry which is preliminary data.</text>
</comment>
<reference evidence="2" key="2">
    <citation type="journal article" date="2014" name="ISME J.">
        <title>Microbial stratification in low pH oxic and suboxic macroscopic growths along an acid mine drainage.</title>
        <authorList>
            <person name="Mendez-Garcia C."/>
            <person name="Mesa V."/>
            <person name="Sprenger R.R."/>
            <person name="Richter M."/>
            <person name="Diez M.S."/>
            <person name="Solano J."/>
            <person name="Bargiela R."/>
            <person name="Golyshina O.V."/>
            <person name="Manteca A."/>
            <person name="Ramos J.L."/>
            <person name="Gallego J.R."/>
            <person name="Llorente I."/>
            <person name="Martins Dos Santos V.A."/>
            <person name="Jensen O.N."/>
            <person name="Pelaez A.I."/>
            <person name="Sanchez J."/>
            <person name="Ferrer M."/>
        </authorList>
    </citation>
    <scope>NUCLEOTIDE SEQUENCE</scope>
</reference>
<dbReference type="SUPFAM" id="SSF51730">
    <property type="entry name" value="FAD-linked oxidoreductase"/>
    <property type="match status" value="1"/>
</dbReference>
<proteinExistence type="predicted"/>
<accession>T0Z8J3</accession>
<keyword evidence="1" id="KW-0560">Oxidoreductase</keyword>
<feature type="non-terminal residue" evidence="2">
    <location>
        <position position="138"/>
    </location>
</feature>
<dbReference type="EMBL" id="AUZX01011854">
    <property type="protein sequence ID" value="EQD41343.1"/>
    <property type="molecule type" value="Genomic_DNA"/>
</dbReference>
<evidence type="ECO:0000256" key="1">
    <source>
        <dbReference type="ARBA" id="ARBA00023002"/>
    </source>
</evidence>
<name>T0Z8J3_9ZZZZ</name>
<evidence type="ECO:0000313" key="2">
    <source>
        <dbReference type="EMBL" id="EQD41343.1"/>
    </source>
</evidence>
<dbReference type="AlphaFoldDB" id="T0Z8J3"/>
<gene>
    <name evidence="2" type="ORF">B1A_16125</name>
</gene>
<dbReference type="InterPro" id="IPR029041">
    <property type="entry name" value="FAD-linked_oxidoreductase-like"/>
</dbReference>
<reference evidence="2" key="1">
    <citation type="submission" date="2013-08" db="EMBL/GenBank/DDBJ databases">
        <authorList>
            <person name="Mendez C."/>
            <person name="Richter M."/>
            <person name="Ferrer M."/>
            <person name="Sanchez J."/>
        </authorList>
    </citation>
    <scope>NUCLEOTIDE SEQUENCE</scope>
</reference>
<dbReference type="Gene3D" id="3.20.20.220">
    <property type="match status" value="1"/>
</dbReference>
<organism evidence="2">
    <name type="scientific">mine drainage metagenome</name>
    <dbReference type="NCBI Taxonomy" id="410659"/>
    <lineage>
        <taxon>unclassified sequences</taxon>
        <taxon>metagenomes</taxon>
        <taxon>ecological metagenomes</taxon>
    </lineage>
</organism>
<protein>
    <submittedName>
        <fullName evidence="2">MetF2</fullName>
    </submittedName>
</protein>
<dbReference type="GO" id="GO:0016491">
    <property type="term" value="F:oxidoreductase activity"/>
    <property type="evidence" value="ECO:0007669"/>
    <property type="project" value="UniProtKB-KW"/>
</dbReference>
<sequence>MPRRAHLEPVRQALVQLARAVGVVGLTDNHMGRPRLSPLAAVPACLAHGLRPIVHVSCRDRNLLGLRQQVIGAAALGAAGVLVVRGDRKEGMVDSRISVVDVLADIPDWALPQELLRGAVVNPFADRPRELRLLARKV</sequence>